<sequence length="407" mass="43339">MKLFEAGSLWSFKGYRLFWISTTIFVLGASAFPIALAVTVLDAGGTATSLGVILAARIVSGVLFAPFAGVWSDRLPRKQVMVVADLSRAGIVFAMVFISSPQLPHYLLALAVFLMGVGDAFGAAAAGAIMPSLLPDEKLPAGNVARGIVVKSASIIGPGIGGVSVFLVGGRLTFLFTAIAFALGTIFLNQIKEDMNTGRKPQEPFMVEMREGLRTVRDIPWIGAMIAMASVQLMVIIAAESVLLPIITRREFGTNTTFALSAAAFSVGGIISAIACVKLKIKHQGQFSVLVWMLLVITTLALAFPISETFIVIAYLLGGFSVGPWEAFWASAIQREVPRELQGRVFSIDHMGSVGLMPLGMVLVGPAVSVFGEKELLIGASIFHVIVCLLVLRVPGVKDMRMPEKQA</sequence>
<organism evidence="7">
    <name type="scientific">freshwater metagenome</name>
    <dbReference type="NCBI Taxonomy" id="449393"/>
    <lineage>
        <taxon>unclassified sequences</taxon>
        <taxon>metagenomes</taxon>
        <taxon>ecological metagenomes</taxon>
    </lineage>
</organism>
<name>A0A6J6F5E7_9ZZZZ</name>
<dbReference type="CDD" id="cd06173">
    <property type="entry name" value="MFS_MefA_like"/>
    <property type="match status" value="1"/>
</dbReference>
<evidence type="ECO:0000256" key="4">
    <source>
        <dbReference type="ARBA" id="ARBA00022989"/>
    </source>
</evidence>
<dbReference type="InterPro" id="IPR036259">
    <property type="entry name" value="MFS_trans_sf"/>
</dbReference>
<dbReference type="PANTHER" id="PTHR23513">
    <property type="entry name" value="INTEGRAL MEMBRANE EFFLUX PROTEIN-RELATED"/>
    <property type="match status" value="1"/>
</dbReference>
<proteinExistence type="predicted"/>
<evidence type="ECO:0000256" key="5">
    <source>
        <dbReference type="ARBA" id="ARBA00023136"/>
    </source>
</evidence>
<feature type="transmembrane region" description="Helical" evidence="6">
    <location>
        <begin position="354"/>
        <end position="371"/>
    </location>
</feature>
<dbReference type="InterPro" id="IPR011701">
    <property type="entry name" value="MFS"/>
</dbReference>
<keyword evidence="4 6" id="KW-1133">Transmembrane helix</keyword>
<keyword evidence="2" id="KW-1003">Cell membrane</keyword>
<feature type="transmembrane region" description="Helical" evidence="6">
    <location>
        <begin position="312"/>
        <end position="333"/>
    </location>
</feature>
<feature type="transmembrane region" description="Helical" evidence="6">
    <location>
        <begin position="174"/>
        <end position="191"/>
    </location>
</feature>
<evidence type="ECO:0000256" key="2">
    <source>
        <dbReference type="ARBA" id="ARBA00022475"/>
    </source>
</evidence>
<dbReference type="Pfam" id="PF07690">
    <property type="entry name" value="MFS_1"/>
    <property type="match status" value="1"/>
</dbReference>
<feature type="transmembrane region" description="Helical" evidence="6">
    <location>
        <begin position="106"/>
        <end position="127"/>
    </location>
</feature>
<feature type="transmembrane region" description="Helical" evidence="6">
    <location>
        <begin position="289"/>
        <end position="306"/>
    </location>
</feature>
<dbReference type="EMBL" id="CAEZUG010000002">
    <property type="protein sequence ID" value="CAB4583537.1"/>
    <property type="molecule type" value="Genomic_DNA"/>
</dbReference>
<feature type="transmembrane region" description="Helical" evidence="6">
    <location>
        <begin position="258"/>
        <end position="277"/>
    </location>
</feature>
<dbReference type="GO" id="GO:0022857">
    <property type="term" value="F:transmembrane transporter activity"/>
    <property type="evidence" value="ECO:0007669"/>
    <property type="project" value="InterPro"/>
</dbReference>
<feature type="transmembrane region" description="Helical" evidence="6">
    <location>
        <begin position="377"/>
        <end position="396"/>
    </location>
</feature>
<feature type="transmembrane region" description="Helical" evidence="6">
    <location>
        <begin position="80"/>
        <end position="100"/>
    </location>
</feature>
<reference evidence="7" key="1">
    <citation type="submission" date="2020-05" db="EMBL/GenBank/DDBJ databases">
        <authorList>
            <person name="Chiriac C."/>
            <person name="Salcher M."/>
            <person name="Ghai R."/>
            <person name="Kavagutti S V."/>
        </authorList>
    </citation>
    <scope>NUCLEOTIDE SEQUENCE</scope>
</reference>
<evidence type="ECO:0000256" key="6">
    <source>
        <dbReference type="SAM" id="Phobius"/>
    </source>
</evidence>
<dbReference type="AlphaFoldDB" id="A0A6J6F5E7"/>
<evidence type="ECO:0000256" key="1">
    <source>
        <dbReference type="ARBA" id="ARBA00004651"/>
    </source>
</evidence>
<feature type="transmembrane region" description="Helical" evidence="6">
    <location>
        <begin position="219"/>
        <end position="238"/>
    </location>
</feature>
<protein>
    <submittedName>
        <fullName evidence="7">Unannotated protein</fullName>
    </submittedName>
</protein>
<keyword evidence="3 6" id="KW-0812">Transmembrane</keyword>
<dbReference type="PANTHER" id="PTHR23513:SF11">
    <property type="entry name" value="STAPHYLOFERRIN A TRANSPORTER"/>
    <property type="match status" value="1"/>
</dbReference>
<feature type="transmembrane region" description="Helical" evidence="6">
    <location>
        <begin position="47"/>
        <end position="68"/>
    </location>
</feature>
<dbReference type="SUPFAM" id="SSF103473">
    <property type="entry name" value="MFS general substrate transporter"/>
    <property type="match status" value="1"/>
</dbReference>
<feature type="transmembrane region" description="Helical" evidence="6">
    <location>
        <begin position="17"/>
        <end position="41"/>
    </location>
</feature>
<dbReference type="Gene3D" id="1.20.1250.20">
    <property type="entry name" value="MFS general substrate transporter like domains"/>
    <property type="match status" value="1"/>
</dbReference>
<comment type="subcellular location">
    <subcellularLocation>
        <location evidence="1">Cell membrane</location>
        <topology evidence="1">Multi-pass membrane protein</topology>
    </subcellularLocation>
</comment>
<gene>
    <name evidence="7" type="ORF">UFOPK1795_00057</name>
</gene>
<keyword evidence="5 6" id="KW-0472">Membrane</keyword>
<evidence type="ECO:0000256" key="3">
    <source>
        <dbReference type="ARBA" id="ARBA00022692"/>
    </source>
</evidence>
<evidence type="ECO:0000313" key="7">
    <source>
        <dbReference type="EMBL" id="CAB4583537.1"/>
    </source>
</evidence>
<accession>A0A6J6F5E7</accession>
<dbReference type="GO" id="GO:0005886">
    <property type="term" value="C:plasma membrane"/>
    <property type="evidence" value="ECO:0007669"/>
    <property type="project" value="UniProtKB-SubCell"/>
</dbReference>